<gene>
    <name evidence="2" type="ORF">QR680_003482</name>
</gene>
<reference evidence="2" key="1">
    <citation type="submission" date="2023-06" db="EMBL/GenBank/DDBJ databases">
        <title>Genomic analysis of the entomopathogenic nematode Steinernema hermaphroditum.</title>
        <authorList>
            <person name="Schwarz E.M."/>
            <person name="Heppert J.K."/>
            <person name="Baniya A."/>
            <person name="Schwartz H.T."/>
            <person name="Tan C.-H."/>
            <person name="Antoshechkin I."/>
            <person name="Sternberg P.W."/>
            <person name="Goodrich-Blair H."/>
            <person name="Dillman A.R."/>
        </authorList>
    </citation>
    <scope>NUCLEOTIDE SEQUENCE</scope>
    <source>
        <strain evidence="2">PS9179</strain>
        <tissue evidence="2">Whole animal</tissue>
    </source>
</reference>
<sequence length="138" mass="14764">MANNMRACLVTKSTAGPARALLLSRRLHSNHSNGSNVKSRATKESRSTCALRVMMFHTLFGGTTSSRPQKLPALVVSSAPEPPKVVSAPRASASHLHHAHPQPLQHQRRASGKKPTTTQTKGERVSHGTACASEMAAR</sequence>
<dbReference type="Proteomes" id="UP001175271">
    <property type="component" value="Unassembled WGS sequence"/>
</dbReference>
<organism evidence="2 3">
    <name type="scientific">Steinernema hermaphroditum</name>
    <dbReference type="NCBI Taxonomy" id="289476"/>
    <lineage>
        <taxon>Eukaryota</taxon>
        <taxon>Metazoa</taxon>
        <taxon>Ecdysozoa</taxon>
        <taxon>Nematoda</taxon>
        <taxon>Chromadorea</taxon>
        <taxon>Rhabditida</taxon>
        <taxon>Tylenchina</taxon>
        <taxon>Panagrolaimomorpha</taxon>
        <taxon>Strongyloidoidea</taxon>
        <taxon>Steinernematidae</taxon>
        <taxon>Steinernema</taxon>
    </lineage>
</organism>
<dbReference type="AlphaFoldDB" id="A0AA39HLW0"/>
<proteinExistence type="predicted"/>
<name>A0AA39HLW0_9BILA</name>
<evidence type="ECO:0000256" key="1">
    <source>
        <dbReference type="SAM" id="MobiDB-lite"/>
    </source>
</evidence>
<comment type="caution">
    <text evidence="2">The sequence shown here is derived from an EMBL/GenBank/DDBJ whole genome shotgun (WGS) entry which is preliminary data.</text>
</comment>
<dbReference type="EMBL" id="JAUCMV010000003">
    <property type="protein sequence ID" value="KAK0407591.1"/>
    <property type="molecule type" value="Genomic_DNA"/>
</dbReference>
<keyword evidence="3" id="KW-1185">Reference proteome</keyword>
<protein>
    <submittedName>
        <fullName evidence="2">Uncharacterized protein</fullName>
    </submittedName>
</protein>
<feature type="compositionally biased region" description="Basic residues" evidence="1">
    <location>
        <begin position="95"/>
        <end position="112"/>
    </location>
</feature>
<evidence type="ECO:0000313" key="3">
    <source>
        <dbReference type="Proteomes" id="UP001175271"/>
    </source>
</evidence>
<feature type="region of interest" description="Disordered" evidence="1">
    <location>
        <begin position="79"/>
        <end position="138"/>
    </location>
</feature>
<evidence type="ECO:0000313" key="2">
    <source>
        <dbReference type="EMBL" id="KAK0407591.1"/>
    </source>
</evidence>
<accession>A0AA39HLW0</accession>